<reference evidence="3" key="1">
    <citation type="submission" date="2017-09" db="EMBL/GenBank/DDBJ databases">
        <title>Depth-based differentiation of microbial function through sediment-hosted aquifers and enrichment of novel symbionts in the deep terrestrial subsurface.</title>
        <authorList>
            <person name="Probst A.J."/>
            <person name="Ladd B."/>
            <person name="Jarett J.K."/>
            <person name="Geller-Mcgrath D.E."/>
            <person name="Sieber C.M.K."/>
            <person name="Emerson J.B."/>
            <person name="Anantharaman K."/>
            <person name="Thomas B.C."/>
            <person name="Malmstrom R."/>
            <person name="Stieglmeier M."/>
            <person name="Klingl A."/>
            <person name="Woyke T."/>
            <person name="Ryan C.M."/>
            <person name="Banfield J.F."/>
        </authorList>
    </citation>
    <scope>NUCLEOTIDE SEQUENCE [LARGE SCALE GENOMIC DNA]</scope>
</reference>
<feature type="transmembrane region" description="Helical" evidence="1">
    <location>
        <begin position="66"/>
        <end position="85"/>
    </location>
</feature>
<evidence type="ECO:0000313" key="2">
    <source>
        <dbReference type="EMBL" id="PIU36988.1"/>
    </source>
</evidence>
<protein>
    <submittedName>
        <fullName evidence="2">Uncharacterized protein</fullName>
    </submittedName>
</protein>
<accession>A0A2M6YTY4</accession>
<evidence type="ECO:0000256" key="1">
    <source>
        <dbReference type="SAM" id="Phobius"/>
    </source>
</evidence>
<organism evidence="2 3">
    <name type="scientific">Candidatus Roizmanbacteria bacterium CG07_land_8_20_14_0_80_34_15</name>
    <dbReference type="NCBI Taxonomy" id="1974849"/>
    <lineage>
        <taxon>Bacteria</taxon>
        <taxon>Candidatus Roizmaniibacteriota</taxon>
    </lineage>
</organism>
<dbReference type="Proteomes" id="UP000230184">
    <property type="component" value="Unassembled WGS sequence"/>
</dbReference>
<comment type="caution">
    <text evidence="2">The sequence shown here is derived from an EMBL/GenBank/DDBJ whole genome shotgun (WGS) entry which is preliminary data.</text>
</comment>
<dbReference type="AlphaFoldDB" id="A0A2M6YTY4"/>
<dbReference type="EMBL" id="PEWY01000090">
    <property type="protein sequence ID" value="PIU36988.1"/>
    <property type="molecule type" value="Genomic_DNA"/>
</dbReference>
<keyword evidence="1" id="KW-1133">Transmembrane helix</keyword>
<gene>
    <name evidence="2" type="ORF">COT02_03235</name>
</gene>
<sequence length="86" mass="9975">MPKKTKKEKILAMYHKKLRMLENQQVVTPPVKLKTPNSTVQEPIVKKEKIELPESKYFFSDLKKSLILIVLIIGVEVVLYIAKLVK</sequence>
<proteinExistence type="predicted"/>
<evidence type="ECO:0000313" key="3">
    <source>
        <dbReference type="Proteomes" id="UP000230184"/>
    </source>
</evidence>
<keyword evidence="1" id="KW-0472">Membrane</keyword>
<name>A0A2M6YTY4_9BACT</name>
<keyword evidence="1" id="KW-0812">Transmembrane</keyword>